<feature type="non-terminal residue" evidence="10">
    <location>
        <position position="1"/>
    </location>
</feature>
<dbReference type="STRING" id="299467.A0A443S600"/>
<comment type="caution">
    <text evidence="6">Lacks conserved residue(s) required for the propagation of feature annotation.</text>
</comment>
<dbReference type="PANTHER" id="PTHR46393">
    <property type="entry name" value="SUSHI DOMAIN-CONTAINING PROTEIN"/>
    <property type="match status" value="1"/>
</dbReference>
<dbReference type="Proteomes" id="UP000288716">
    <property type="component" value="Unassembled WGS sequence"/>
</dbReference>
<evidence type="ECO:0000256" key="8">
    <source>
        <dbReference type="SAM" id="Phobius"/>
    </source>
</evidence>
<evidence type="ECO:0000313" key="10">
    <source>
        <dbReference type="EMBL" id="RWS22904.1"/>
    </source>
</evidence>
<evidence type="ECO:0000313" key="11">
    <source>
        <dbReference type="Proteomes" id="UP000288716"/>
    </source>
</evidence>
<feature type="disulfide bond" evidence="6">
    <location>
        <begin position="331"/>
        <end position="358"/>
    </location>
</feature>
<keyword evidence="8" id="KW-0472">Membrane</keyword>
<dbReference type="AlphaFoldDB" id="A0A443S600"/>
<dbReference type="VEuPathDB" id="VectorBase:LDEU009136"/>
<accession>A0A443S600</accession>
<dbReference type="InterPro" id="IPR035976">
    <property type="entry name" value="Sushi/SCR/CCP_sf"/>
</dbReference>
<evidence type="ECO:0000256" key="7">
    <source>
        <dbReference type="SAM" id="MobiDB-lite"/>
    </source>
</evidence>
<dbReference type="SUPFAM" id="SSF57535">
    <property type="entry name" value="Complement control module/SCR domain"/>
    <property type="match status" value="5"/>
</dbReference>
<comment type="caution">
    <text evidence="10">The sequence shown here is derived from an EMBL/GenBank/DDBJ whole genome shotgun (WGS) entry which is preliminary data.</text>
</comment>
<feature type="region of interest" description="Disordered" evidence="7">
    <location>
        <begin position="1"/>
        <end position="37"/>
    </location>
</feature>
<evidence type="ECO:0000256" key="5">
    <source>
        <dbReference type="ARBA" id="ARBA00023180"/>
    </source>
</evidence>
<feature type="compositionally biased region" description="Polar residues" evidence="7">
    <location>
        <begin position="1"/>
        <end position="11"/>
    </location>
</feature>
<reference evidence="10 11" key="1">
    <citation type="journal article" date="2018" name="Gigascience">
        <title>Genomes of trombidid mites reveal novel predicted allergens and laterally-transferred genes associated with secondary metabolism.</title>
        <authorList>
            <person name="Dong X."/>
            <person name="Chaisiri K."/>
            <person name="Xia D."/>
            <person name="Armstrong S.D."/>
            <person name="Fang Y."/>
            <person name="Donnelly M.J."/>
            <person name="Kadowaki T."/>
            <person name="McGarry J.W."/>
            <person name="Darby A.C."/>
            <person name="Makepeace B.L."/>
        </authorList>
    </citation>
    <scope>NUCLEOTIDE SEQUENCE [LARGE SCALE GENOMIC DNA]</scope>
    <source>
        <strain evidence="10">UoL-UT</strain>
    </source>
</reference>
<dbReference type="OrthoDB" id="6499124at2759"/>
<name>A0A443S600_9ACAR</name>
<keyword evidence="11" id="KW-1185">Reference proteome</keyword>
<feature type="domain" description="Sushi" evidence="9">
    <location>
        <begin position="301"/>
        <end position="360"/>
    </location>
</feature>
<evidence type="ECO:0000256" key="2">
    <source>
        <dbReference type="ARBA" id="ARBA00022729"/>
    </source>
</evidence>
<feature type="domain" description="Sushi" evidence="9">
    <location>
        <begin position="173"/>
        <end position="237"/>
    </location>
</feature>
<dbReference type="InterPro" id="IPR000436">
    <property type="entry name" value="Sushi_SCR_CCP_dom"/>
</dbReference>
<feature type="domain" description="Sushi" evidence="9">
    <location>
        <begin position="47"/>
        <end position="115"/>
    </location>
</feature>
<dbReference type="SMART" id="SM00032">
    <property type="entry name" value="CCP"/>
    <property type="match status" value="5"/>
</dbReference>
<feature type="transmembrane region" description="Helical" evidence="8">
    <location>
        <begin position="376"/>
        <end position="397"/>
    </location>
</feature>
<dbReference type="PROSITE" id="PS50923">
    <property type="entry name" value="SUSHI"/>
    <property type="match status" value="5"/>
</dbReference>
<keyword evidence="8" id="KW-0812">Transmembrane</keyword>
<dbReference type="Gene3D" id="2.10.70.10">
    <property type="entry name" value="Complement Module, domain 1"/>
    <property type="match status" value="4"/>
</dbReference>
<keyword evidence="1 6" id="KW-0768">Sushi</keyword>
<protein>
    <submittedName>
        <fullName evidence="10">Complement control/ sushi-like repeats protein</fullName>
    </submittedName>
</protein>
<evidence type="ECO:0000256" key="1">
    <source>
        <dbReference type="ARBA" id="ARBA00022659"/>
    </source>
</evidence>
<evidence type="ECO:0000259" key="9">
    <source>
        <dbReference type="PROSITE" id="PS50923"/>
    </source>
</evidence>
<dbReference type="PANTHER" id="PTHR46393:SF7">
    <property type="entry name" value="COMPLEMENT C2"/>
    <property type="match status" value="1"/>
</dbReference>
<keyword evidence="4 6" id="KW-1015">Disulfide bond</keyword>
<gene>
    <name evidence="10" type="ORF">B4U80_13466</name>
</gene>
<dbReference type="EMBL" id="NCKV01007613">
    <property type="protein sequence ID" value="RWS22904.1"/>
    <property type="molecule type" value="Genomic_DNA"/>
</dbReference>
<keyword evidence="2" id="KW-0732">Signal</keyword>
<evidence type="ECO:0000256" key="3">
    <source>
        <dbReference type="ARBA" id="ARBA00022737"/>
    </source>
</evidence>
<proteinExistence type="predicted"/>
<evidence type="ECO:0000256" key="4">
    <source>
        <dbReference type="ARBA" id="ARBA00023157"/>
    </source>
</evidence>
<organism evidence="10 11">
    <name type="scientific">Leptotrombidium deliense</name>
    <dbReference type="NCBI Taxonomy" id="299467"/>
    <lineage>
        <taxon>Eukaryota</taxon>
        <taxon>Metazoa</taxon>
        <taxon>Ecdysozoa</taxon>
        <taxon>Arthropoda</taxon>
        <taxon>Chelicerata</taxon>
        <taxon>Arachnida</taxon>
        <taxon>Acari</taxon>
        <taxon>Acariformes</taxon>
        <taxon>Trombidiformes</taxon>
        <taxon>Prostigmata</taxon>
        <taxon>Anystina</taxon>
        <taxon>Parasitengona</taxon>
        <taxon>Trombiculoidea</taxon>
        <taxon>Trombiculidae</taxon>
        <taxon>Leptotrombidium</taxon>
    </lineage>
</organism>
<sequence length="448" mass="50713">NSGKNATSINENHIYKPPLEPSLTANEESTDKHATSYGPKLPNDQKLFCGKVPIVSNAISSMYSIKDRIIPVNTVATYNCIHGYRKVNGSEKLRCVTSRTTKTAVWETPTLKCQIVDCGDPGPVEHAKQHAFTFTFNETVFYTCDSGYLPEGLPLICTANGKWNRPKPKCKLIQCPKIEPHDTNMLIEYSNNDRVNGTIATMKCKRGFRFNETKQSYSRVCEWSGSWSRNLSPHCVRAYCDTPPKPHTGLLIKPFANRYNAGERVLLLCLTRKDKKSILCTEDGVWDDAIMHCPAPHPKSMYCPQVSDIPNGSHNGSKGKQKAGTRIVFKCNNNYLLNGTPWIYCQADGTWTGKVPSCSVKSTSVSIERTSSKLTVLWTCIAVVFVLILVIIAVLLLRWRQRQLQRRHWRRYFGNHTYRQSKTNIYHNNQEMKLFKQSKSQAVPVTDL</sequence>
<keyword evidence="3" id="KW-0677">Repeat</keyword>
<keyword evidence="8" id="KW-1133">Transmembrane helix</keyword>
<dbReference type="CDD" id="cd00033">
    <property type="entry name" value="CCP"/>
    <property type="match status" value="4"/>
</dbReference>
<evidence type="ECO:0000256" key="6">
    <source>
        <dbReference type="PROSITE-ProRule" id="PRU00302"/>
    </source>
</evidence>
<feature type="domain" description="Sushi" evidence="9">
    <location>
        <begin position="116"/>
        <end position="172"/>
    </location>
</feature>
<keyword evidence="5" id="KW-0325">Glycoprotein</keyword>
<dbReference type="Pfam" id="PF00084">
    <property type="entry name" value="Sushi"/>
    <property type="match status" value="3"/>
</dbReference>
<feature type="domain" description="Sushi" evidence="9">
    <location>
        <begin position="238"/>
        <end position="295"/>
    </location>
</feature>